<dbReference type="Pfam" id="PF19272">
    <property type="entry name" value="ASMase_C"/>
    <property type="match status" value="1"/>
</dbReference>
<comment type="subcellular location">
    <subcellularLocation>
        <location evidence="2">Secreted</location>
    </subcellularLocation>
</comment>
<comment type="caution">
    <text evidence="15">The sequence shown here is derived from an EMBL/GenBank/DDBJ whole genome shotgun (WGS) entry which is preliminary data.</text>
</comment>
<organism evidence="15 16">
    <name type="scientific">Timema podura</name>
    <name type="common">Walking stick</name>
    <dbReference type="NCBI Taxonomy" id="61482"/>
    <lineage>
        <taxon>Eukaryota</taxon>
        <taxon>Metazoa</taxon>
        <taxon>Ecdysozoa</taxon>
        <taxon>Arthropoda</taxon>
        <taxon>Hexapoda</taxon>
        <taxon>Insecta</taxon>
        <taxon>Pterygota</taxon>
        <taxon>Neoptera</taxon>
        <taxon>Polyneoptera</taxon>
        <taxon>Phasmatodea</taxon>
        <taxon>Timematodea</taxon>
        <taxon>Timematoidea</taxon>
        <taxon>Timematidae</taxon>
        <taxon>Timema</taxon>
    </lineage>
</organism>
<comment type="cofactor">
    <cofactor evidence="1">
        <name>Zn(2+)</name>
        <dbReference type="ChEBI" id="CHEBI:29105"/>
    </cofactor>
</comment>
<dbReference type="InterPro" id="IPR045473">
    <property type="entry name" value="ASM_C"/>
</dbReference>
<protein>
    <recommendedName>
        <fullName evidence="14">Saposin B-type domain-containing protein</fullName>
    </recommendedName>
</protein>
<evidence type="ECO:0000256" key="8">
    <source>
        <dbReference type="ARBA" id="ARBA00022833"/>
    </source>
</evidence>
<dbReference type="Pfam" id="PF00149">
    <property type="entry name" value="Metallophos"/>
    <property type="match status" value="1"/>
</dbReference>
<keyword evidence="9" id="KW-1015">Disulfide bond</keyword>
<proteinExistence type="inferred from homology"/>
<evidence type="ECO:0000256" key="12">
    <source>
        <dbReference type="ARBA" id="ARBA00047268"/>
    </source>
</evidence>
<dbReference type="EMBL" id="CAJPIN010010343">
    <property type="protein sequence ID" value="CAG2059724.1"/>
    <property type="molecule type" value="Genomic_DNA"/>
</dbReference>
<evidence type="ECO:0000313" key="16">
    <source>
        <dbReference type="Proteomes" id="UP001153148"/>
    </source>
</evidence>
<evidence type="ECO:0000256" key="3">
    <source>
        <dbReference type="ARBA" id="ARBA00008234"/>
    </source>
</evidence>
<dbReference type="InterPro" id="IPR029052">
    <property type="entry name" value="Metallo-depent_PP-like"/>
</dbReference>
<sequence>MKGDEAQELSQELVKSRTIRAETPRLRQPKEQYSSKTESHGTGFFDLQAQYLEVGCSICGPLVAEVLGTYKEAKDPQPARDMVVNLCLQFNVETKDVCTGVVDMFLETFVYLADRVDSANLTQRLCGLIFNSGDCLFQDDWTVDVELGTKPRAVTPTAIPNNNHTVTIVQLTDLHHDPKYTFGGNAVCGEPMCCRSTQGAPTNASNAAGYWGDYRDCDVPLKTIKNTFRQIKHKHMKIDYVYFTGDIVHHGIWETSQKSNAKIITNIVRELNKTFGDIPVIYALGNHETWPINAYAPLDVDNANISSKWLFELVADIWPDYITQEARETILNGGFYTVKLRDGFRVIVLNNNVCYNLNVWLVYQSKDPYGQLKWLAETLLQAERDGEKVHILQHIPTGSKDCVEVWSREYHKIVDRFENTITAQFNGHTHKDEFQIFYSLDNVTRANNVAFNGGSGTTYSDVNTNYKVYTIDSSTWYALDSESWVFNLTEANLRPDLSPDWFKLYSFRQDYGVKNLIPAELDSLVHRMAANHTLIQQYQRFYVKIGDPSLENGCNDDCMRSRLCDIVTAESGDSTQCDLFKTEFETTFKKEKKNNYVKLGRIDSLTWSDAEVVVFDCPCALRRMYHNNGALNLADSISQEVNQPLTDGGTSESPPTDKCTLCMNTVKEVYAVYEANKSRSDLRDAVLALCNFYRKYNEVVCAGVINVHLVSTLLTLFVGDVSSAIKQGDNHV</sequence>
<dbReference type="InterPro" id="IPR008139">
    <property type="entry name" value="SaposinB_dom"/>
</dbReference>
<name>A0ABN7NVE1_TIMPD</name>
<evidence type="ECO:0000256" key="2">
    <source>
        <dbReference type="ARBA" id="ARBA00004613"/>
    </source>
</evidence>
<evidence type="ECO:0000256" key="10">
    <source>
        <dbReference type="ARBA" id="ARBA00023180"/>
    </source>
</evidence>
<evidence type="ECO:0000256" key="6">
    <source>
        <dbReference type="ARBA" id="ARBA00022729"/>
    </source>
</evidence>
<dbReference type="SUPFAM" id="SSF56300">
    <property type="entry name" value="Metallo-dependent phosphatases"/>
    <property type="match status" value="1"/>
</dbReference>
<dbReference type="Gene3D" id="3.60.21.10">
    <property type="match status" value="1"/>
</dbReference>
<keyword evidence="8" id="KW-0862">Zinc</keyword>
<gene>
    <name evidence="15" type="ORF">TPAB3V08_LOCUS6683</name>
</gene>
<dbReference type="CDD" id="cd00842">
    <property type="entry name" value="MPP_ASMase"/>
    <property type="match status" value="1"/>
</dbReference>
<feature type="domain" description="Saposin B-type" evidence="14">
    <location>
        <begin position="52"/>
        <end position="139"/>
    </location>
</feature>
<keyword evidence="6" id="KW-0732">Signal</keyword>
<keyword evidence="4" id="KW-0964">Secreted</keyword>
<evidence type="ECO:0000259" key="14">
    <source>
        <dbReference type="PROSITE" id="PS50015"/>
    </source>
</evidence>
<dbReference type="PANTHER" id="PTHR10340">
    <property type="entry name" value="SPHINGOMYELIN PHOSPHODIESTERASE"/>
    <property type="match status" value="1"/>
</dbReference>
<evidence type="ECO:0000256" key="4">
    <source>
        <dbReference type="ARBA" id="ARBA00022525"/>
    </source>
</evidence>
<evidence type="ECO:0000256" key="5">
    <source>
        <dbReference type="ARBA" id="ARBA00022723"/>
    </source>
</evidence>
<evidence type="ECO:0000256" key="9">
    <source>
        <dbReference type="ARBA" id="ARBA00023157"/>
    </source>
</evidence>
<dbReference type="Proteomes" id="UP001153148">
    <property type="component" value="Unassembled WGS sequence"/>
</dbReference>
<feature type="compositionally biased region" description="Basic and acidic residues" evidence="13">
    <location>
        <begin position="19"/>
        <end position="30"/>
    </location>
</feature>
<evidence type="ECO:0000313" key="15">
    <source>
        <dbReference type="EMBL" id="CAG2059724.1"/>
    </source>
</evidence>
<keyword evidence="11" id="KW-0326">Glycosidase</keyword>
<dbReference type="InterPro" id="IPR011001">
    <property type="entry name" value="Saposin-like"/>
</dbReference>
<dbReference type="PROSITE" id="PS50015">
    <property type="entry name" value="SAP_B"/>
    <property type="match status" value="1"/>
</dbReference>
<dbReference type="PANTHER" id="PTHR10340:SF29">
    <property type="entry name" value="SPHINGOMYELIN PHOSPHODIESTERASE"/>
    <property type="match status" value="1"/>
</dbReference>
<keyword evidence="5" id="KW-0479">Metal-binding</keyword>
<comment type="catalytic activity">
    <reaction evidence="12">
        <text>a sphingomyelin + H2O = phosphocholine + an N-acylsphing-4-enine + H(+)</text>
        <dbReference type="Rhea" id="RHEA:19253"/>
        <dbReference type="ChEBI" id="CHEBI:15377"/>
        <dbReference type="ChEBI" id="CHEBI:15378"/>
        <dbReference type="ChEBI" id="CHEBI:17636"/>
        <dbReference type="ChEBI" id="CHEBI:52639"/>
        <dbReference type="ChEBI" id="CHEBI:295975"/>
        <dbReference type="EC" id="3.1.4.12"/>
    </reaction>
    <physiologicalReaction direction="left-to-right" evidence="12">
        <dbReference type="Rhea" id="RHEA:19254"/>
    </physiologicalReaction>
</comment>
<dbReference type="InterPro" id="IPR041805">
    <property type="entry name" value="ASMase/PPN1_MPP"/>
</dbReference>
<keyword evidence="16" id="KW-1185">Reference proteome</keyword>
<dbReference type="SUPFAM" id="SSF47862">
    <property type="entry name" value="Saposin"/>
    <property type="match status" value="1"/>
</dbReference>
<accession>A0ABN7NVE1</accession>
<evidence type="ECO:0000256" key="7">
    <source>
        <dbReference type="ARBA" id="ARBA00022801"/>
    </source>
</evidence>
<reference evidence="15" key="1">
    <citation type="submission" date="2021-03" db="EMBL/GenBank/DDBJ databases">
        <authorList>
            <person name="Tran Van P."/>
        </authorList>
    </citation>
    <scope>NUCLEOTIDE SEQUENCE</scope>
</reference>
<dbReference type="InterPro" id="IPR004843">
    <property type="entry name" value="Calcineurin-like_PHP"/>
</dbReference>
<evidence type="ECO:0000256" key="13">
    <source>
        <dbReference type="SAM" id="MobiDB-lite"/>
    </source>
</evidence>
<comment type="similarity">
    <text evidence="3">Belongs to the acid sphingomyelinase family.</text>
</comment>
<feature type="region of interest" description="Disordered" evidence="13">
    <location>
        <begin position="1"/>
        <end position="39"/>
    </location>
</feature>
<evidence type="ECO:0000256" key="1">
    <source>
        <dbReference type="ARBA" id="ARBA00001947"/>
    </source>
</evidence>
<evidence type="ECO:0000256" key="11">
    <source>
        <dbReference type="ARBA" id="ARBA00023295"/>
    </source>
</evidence>
<keyword evidence="7" id="KW-0378">Hydrolase</keyword>
<keyword evidence="10" id="KW-0325">Glycoprotein</keyword>